<gene>
    <name evidence="2" type="primary">LOC137487689</name>
</gene>
<dbReference type="Proteomes" id="UP000000437">
    <property type="component" value="Chromosome 15"/>
</dbReference>
<evidence type="ECO:0000313" key="1">
    <source>
        <dbReference type="Proteomes" id="UP000000437"/>
    </source>
</evidence>
<dbReference type="RefSeq" id="XP_073780251.1">
    <property type="nucleotide sequence ID" value="XM_073924150.1"/>
</dbReference>
<protein>
    <submittedName>
        <fullName evidence="2">Uncharacterized protein</fullName>
    </submittedName>
</protein>
<accession>A0AC58HE37</accession>
<proteinExistence type="predicted"/>
<sequence>MGVTPTHGGGVSEVTSTHKGGVSGVTSKHEGRVSEVTSTHEGGVSEVTSRHEGGVSGETSNHAGGAVGLSSESKGGVKGVTSMQEGGVSGVISTCGGGAVGLSFESKGGVKGMTSALGGGVSGVTLKNGGGAMGVSSDSKSRVKEENSTHGGRAVGVSYCFKGGAKEMSSTVEGRIRGVTLPYGGGNVGVSSESKDGVKKEISTHRGGAVGVSSCSEGGAKKVSSASEWEAKAVTSPHGGGAVGVSSDYKGGLKGMTSPHEGGVRGVSSVCAVLCPSCHHSVELPCFDWSSALTCLPFDPTVKGMFEGQSWDTDGSADLSEEEMQQSVSGLLFTLDSSCCDSQLRLSGSALSATFSGHVTTACQDSCEFAQVCASVSVCRGQYYWEVDVCNSACYRIGVTSSSDGRGWWLERRGSAYHTVFDGRRELLPSIPPQLKTVGVFLNVGGASITFHNSVTQEFLAAIPAHFSIPLRPALQLAEGRLKLRPGLPPPNHVFLCYSSAYRGPGGAGPGRWRRDVCFGSVRAVIQKFEQICSVSDSDSGLVSTVSSLSEHNNSTE</sequence>
<reference evidence="2" key="1">
    <citation type="submission" date="2025-08" db="UniProtKB">
        <authorList>
            <consortium name="RefSeq"/>
        </authorList>
    </citation>
    <scope>IDENTIFICATION</scope>
    <source>
        <strain evidence="2">Tuebingen</strain>
        <tissue evidence="2">Fibroblasts and whole tissue</tissue>
    </source>
</reference>
<organism evidence="1 2">
    <name type="scientific">Danio rerio</name>
    <name type="common">Zebrafish</name>
    <name type="synonym">Brachydanio rerio</name>
    <dbReference type="NCBI Taxonomy" id="7955"/>
    <lineage>
        <taxon>Eukaryota</taxon>
        <taxon>Metazoa</taxon>
        <taxon>Chordata</taxon>
        <taxon>Craniata</taxon>
        <taxon>Vertebrata</taxon>
        <taxon>Euteleostomi</taxon>
        <taxon>Actinopterygii</taxon>
        <taxon>Neopterygii</taxon>
        <taxon>Teleostei</taxon>
        <taxon>Ostariophysi</taxon>
        <taxon>Cypriniformes</taxon>
        <taxon>Danionidae</taxon>
        <taxon>Danioninae</taxon>
        <taxon>Danio</taxon>
    </lineage>
</organism>
<keyword evidence="1" id="KW-1185">Reference proteome</keyword>
<name>A0AC58HE37_DANRE</name>
<evidence type="ECO:0000313" key="2">
    <source>
        <dbReference type="RefSeq" id="XP_073780251.1"/>
    </source>
</evidence>